<proteinExistence type="predicted"/>
<reference evidence="1" key="1">
    <citation type="submission" date="2023-03" db="EMBL/GenBank/DDBJ databases">
        <title>Actinoallomurus iriomotensis NBRC 103681.</title>
        <authorList>
            <person name="Ichikawa N."/>
            <person name="Sato H."/>
            <person name="Tonouchi N."/>
        </authorList>
    </citation>
    <scope>NUCLEOTIDE SEQUENCE</scope>
    <source>
        <strain evidence="1">NBRC 103681</strain>
    </source>
</reference>
<dbReference type="RefSeq" id="WP_285637394.1">
    <property type="nucleotide sequence ID" value="NZ_BSTJ01000029.1"/>
</dbReference>
<dbReference type="Proteomes" id="UP001165135">
    <property type="component" value="Unassembled WGS sequence"/>
</dbReference>
<sequence length="137" mass="15252">MTNPQSGDIVRKITTGILGMVKSANPWHDTYVVKFEGSDVETECKDHEIEIAAPALREYDFDTACTQMHEHDPDTCAPEDYDRGLSVKWSPDFDAYASGQMDISAVRCALCGNAPCDCPEFGTPEYFALIDRRHGRS</sequence>
<evidence type="ECO:0000313" key="2">
    <source>
        <dbReference type="Proteomes" id="UP001165135"/>
    </source>
</evidence>
<evidence type="ECO:0000313" key="1">
    <source>
        <dbReference type="EMBL" id="GLY82052.1"/>
    </source>
</evidence>
<organism evidence="1 2">
    <name type="scientific">Actinoallomurus iriomotensis</name>
    <dbReference type="NCBI Taxonomy" id="478107"/>
    <lineage>
        <taxon>Bacteria</taxon>
        <taxon>Bacillati</taxon>
        <taxon>Actinomycetota</taxon>
        <taxon>Actinomycetes</taxon>
        <taxon>Streptosporangiales</taxon>
        <taxon>Thermomonosporaceae</taxon>
        <taxon>Actinoallomurus</taxon>
    </lineage>
</organism>
<protein>
    <submittedName>
        <fullName evidence="1">Uncharacterized protein</fullName>
    </submittedName>
</protein>
<dbReference type="EMBL" id="BSTJ01000029">
    <property type="protein sequence ID" value="GLY82052.1"/>
    <property type="molecule type" value="Genomic_DNA"/>
</dbReference>
<accession>A0A9W6RXR8</accession>
<gene>
    <name evidence="1" type="ORF">Airi01_103190</name>
</gene>
<comment type="caution">
    <text evidence="1">The sequence shown here is derived from an EMBL/GenBank/DDBJ whole genome shotgun (WGS) entry which is preliminary data.</text>
</comment>
<name>A0A9W6RXR8_9ACTN</name>
<dbReference type="AlphaFoldDB" id="A0A9W6RXR8"/>